<dbReference type="PANTHER" id="PTHR35519:SF2">
    <property type="entry name" value="PH DOMAIN PROTEIN"/>
    <property type="match status" value="1"/>
</dbReference>
<dbReference type="AlphaFoldDB" id="A0A2T6BJK7"/>
<comment type="caution">
    <text evidence="1">The sequence shown here is derived from an EMBL/GenBank/DDBJ whole genome shotgun (WGS) entry which is preliminary data.</text>
</comment>
<dbReference type="OrthoDB" id="513552at2"/>
<reference evidence="1 2" key="1">
    <citation type="submission" date="2018-04" db="EMBL/GenBank/DDBJ databases">
        <title>Genomic Encyclopedia of Archaeal and Bacterial Type Strains, Phase II (KMG-II): from individual species to whole genera.</title>
        <authorList>
            <person name="Goeker M."/>
        </authorList>
    </citation>
    <scope>NUCLEOTIDE SEQUENCE [LARGE SCALE GENOMIC DNA]</scope>
    <source>
        <strain evidence="1 2">DSM 100977</strain>
    </source>
</reference>
<dbReference type="InterPro" id="IPR025187">
    <property type="entry name" value="DUF4112"/>
</dbReference>
<dbReference type="PANTHER" id="PTHR35519">
    <property type="entry name" value="MEMBRANE PROTEINS"/>
    <property type="match status" value="1"/>
</dbReference>
<sequence>MTLARLDRLAYTLENLLPIPGTNLRIGLDALAGFVPVVGDVIMVAPASVILHQAHRLGAPRHLLIRMALNVGVDMVIGMIPFIGDIFDVGWNANTRNVNLLRAFLDANLPTEPRISRTASRQSPVV</sequence>
<accession>A0A2T6BJK7</accession>
<name>A0A2T6BJK7_9RHOB</name>
<keyword evidence="2" id="KW-1185">Reference proteome</keyword>
<dbReference type="Proteomes" id="UP000243978">
    <property type="component" value="Unassembled WGS sequence"/>
</dbReference>
<protein>
    <submittedName>
        <fullName evidence="1">Uncharacterized protein DUF4112</fullName>
    </submittedName>
</protein>
<evidence type="ECO:0000313" key="2">
    <source>
        <dbReference type="Proteomes" id="UP000243978"/>
    </source>
</evidence>
<gene>
    <name evidence="1" type="ORF">C8N43_0875</name>
</gene>
<dbReference type="EMBL" id="QBKS01000001">
    <property type="protein sequence ID" value="PTX56222.1"/>
    <property type="molecule type" value="Genomic_DNA"/>
</dbReference>
<dbReference type="RefSeq" id="WP_107844441.1">
    <property type="nucleotide sequence ID" value="NZ_QBKS01000001.1"/>
</dbReference>
<dbReference type="Pfam" id="PF13430">
    <property type="entry name" value="DUF4112"/>
    <property type="match status" value="1"/>
</dbReference>
<organism evidence="1 2">
    <name type="scientific">Litoreibacter ponti</name>
    <dbReference type="NCBI Taxonomy" id="1510457"/>
    <lineage>
        <taxon>Bacteria</taxon>
        <taxon>Pseudomonadati</taxon>
        <taxon>Pseudomonadota</taxon>
        <taxon>Alphaproteobacteria</taxon>
        <taxon>Rhodobacterales</taxon>
        <taxon>Roseobacteraceae</taxon>
        <taxon>Litoreibacter</taxon>
    </lineage>
</organism>
<proteinExistence type="predicted"/>
<evidence type="ECO:0000313" key="1">
    <source>
        <dbReference type="EMBL" id="PTX56222.1"/>
    </source>
</evidence>